<keyword evidence="3" id="KW-1185">Reference proteome</keyword>
<evidence type="ECO:0000256" key="1">
    <source>
        <dbReference type="SAM" id="MobiDB-lite"/>
    </source>
</evidence>
<gene>
    <name evidence="2" type="ORF">PXEA_LOCUS4850</name>
</gene>
<dbReference type="AlphaFoldDB" id="A0A448WGT5"/>
<evidence type="ECO:0000313" key="3">
    <source>
        <dbReference type="Proteomes" id="UP000784294"/>
    </source>
</evidence>
<comment type="caution">
    <text evidence="2">The sequence shown here is derived from an EMBL/GenBank/DDBJ whole genome shotgun (WGS) entry which is preliminary data.</text>
</comment>
<feature type="region of interest" description="Disordered" evidence="1">
    <location>
        <begin position="86"/>
        <end position="114"/>
    </location>
</feature>
<evidence type="ECO:0000313" key="2">
    <source>
        <dbReference type="EMBL" id="VEL11410.1"/>
    </source>
</evidence>
<proteinExistence type="predicted"/>
<reference evidence="2" key="1">
    <citation type="submission" date="2018-11" db="EMBL/GenBank/DDBJ databases">
        <authorList>
            <consortium name="Pathogen Informatics"/>
        </authorList>
    </citation>
    <scope>NUCLEOTIDE SEQUENCE</scope>
</reference>
<organism evidence="2 3">
    <name type="scientific">Protopolystoma xenopodis</name>
    <dbReference type="NCBI Taxonomy" id="117903"/>
    <lineage>
        <taxon>Eukaryota</taxon>
        <taxon>Metazoa</taxon>
        <taxon>Spiralia</taxon>
        <taxon>Lophotrochozoa</taxon>
        <taxon>Platyhelminthes</taxon>
        <taxon>Monogenea</taxon>
        <taxon>Polyopisthocotylea</taxon>
        <taxon>Polystomatidea</taxon>
        <taxon>Polystomatidae</taxon>
        <taxon>Protopolystoma</taxon>
    </lineage>
</organism>
<accession>A0A448WGT5</accession>
<sequence>MLNQHQQQLQQSRPLQQLPIEATTARADAPAMMDPEQLTTLAAVAGAVAAAAMARFSNSAPAAGVAGTDAGDTLFQSNLQHLLLQPQQPAAQMPSVSKSIGLQGSERSEPSLPTEQLIDWNDPVQLLGLYEGLASNVHFMQQLPADIRGLLGQYLVQLRQEAAQLSTCAGHLTQSLTGNPPTSRTEVTAAVAVTKSISATSETATSTALGEQPRRLMDTSEHAYSVRGDGGLRQVRPVSDEFDNCRSAFHGKQT</sequence>
<dbReference type="EMBL" id="CAAALY010011720">
    <property type="protein sequence ID" value="VEL11410.1"/>
    <property type="molecule type" value="Genomic_DNA"/>
</dbReference>
<name>A0A448WGT5_9PLAT</name>
<protein>
    <submittedName>
        <fullName evidence="2">Uncharacterized protein</fullName>
    </submittedName>
</protein>
<dbReference type="Proteomes" id="UP000784294">
    <property type="component" value="Unassembled WGS sequence"/>
</dbReference>